<keyword evidence="2" id="KW-1185">Reference proteome</keyword>
<comment type="caution">
    <text evidence="1">The sequence shown here is derived from an EMBL/GenBank/DDBJ whole genome shotgun (WGS) entry which is preliminary data.</text>
</comment>
<evidence type="ECO:0000313" key="2">
    <source>
        <dbReference type="Proteomes" id="UP000789920"/>
    </source>
</evidence>
<proteinExistence type="predicted"/>
<gene>
    <name evidence="1" type="ORF">RPERSI_LOCUS5624</name>
</gene>
<accession>A0ACA9MMS5</accession>
<organism evidence="1 2">
    <name type="scientific">Racocetra persica</name>
    <dbReference type="NCBI Taxonomy" id="160502"/>
    <lineage>
        <taxon>Eukaryota</taxon>
        <taxon>Fungi</taxon>
        <taxon>Fungi incertae sedis</taxon>
        <taxon>Mucoromycota</taxon>
        <taxon>Glomeromycotina</taxon>
        <taxon>Glomeromycetes</taxon>
        <taxon>Diversisporales</taxon>
        <taxon>Gigasporaceae</taxon>
        <taxon>Racocetra</taxon>
    </lineage>
</organism>
<dbReference type="EMBL" id="CAJVQC010008483">
    <property type="protein sequence ID" value="CAG8593206.1"/>
    <property type="molecule type" value="Genomic_DNA"/>
</dbReference>
<dbReference type="Proteomes" id="UP000789920">
    <property type="component" value="Unassembled WGS sequence"/>
</dbReference>
<protein>
    <submittedName>
        <fullName evidence="1">30218_t:CDS:1</fullName>
    </submittedName>
</protein>
<sequence>MTILTFFLEYYSNNSMENIGWMNVVSEIIPLLYEKHLDWYAQEFLYRPCFGNKELDLSSLKFHTIKKSSENSLKVYIPITQLIPRGETLNLKNISDDEIPYIRMVPLIDFATNKKALVPIDKTRRMIIKLFLPGKYSSLEKEEYSHFIRLLIMMGADNAFYTNPSMEAVMNWMWFILLNHPSYISLRQAPDTDNPFTNIVSAIIATYNWEESRRWCLQLQTDLLSDYALLEGSLITFRINSFDRQFKDKLRVRYICFLDEASLTHTWNEKSNESSSRWFDTYGVYARKESSDAIVDIDEIDFIWTKPEKA</sequence>
<name>A0ACA9MMS5_9GLOM</name>
<evidence type="ECO:0000313" key="1">
    <source>
        <dbReference type="EMBL" id="CAG8593206.1"/>
    </source>
</evidence>
<reference evidence="1" key="1">
    <citation type="submission" date="2021-06" db="EMBL/GenBank/DDBJ databases">
        <authorList>
            <person name="Kallberg Y."/>
            <person name="Tangrot J."/>
            <person name="Rosling A."/>
        </authorList>
    </citation>
    <scope>NUCLEOTIDE SEQUENCE</scope>
    <source>
        <strain evidence="1">MA461A</strain>
    </source>
</reference>